<protein>
    <submittedName>
        <fullName evidence="1">Uncharacterized protein</fullName>
    </submittedName>
</protein>
<dbReference type="AlphaFoldDB" id="A0A917FZA1"/>
<proteinExistence type="predicted"/>
<dbReference type="EMBL" id="BMJT01000002">
    <property type="protein sequence ID" value="GGG15046.1"/>
    <property type="molecule type" value="Genomic_DNA"/>
</dbReference>
<organism evidence="1 2">
    <name type="scientific">Lysinibacillus alkalisoli</name>
    <dbReference type="NCBI Taxonomy" id="1911548"/>
    <lineage>
        <taxon>Bacteria</taxon>
        <taxon>Bacillati</taxon>
        <taxon>Bacillota</taxon>
        <taxon>Bacilli</taxon>
        <taxon>Bacillales</taxon>
        <taxon>Bacillaceae</taxon>
        <taxon>Lysinibacillus</taxon>
    </lineage>
</organism>
<comment type="caution">
    <text evidence="1">The sequence shown here is derived from an EMBL/GenBank/DDBJ whole genome shotgun (WGS) entry which is preliminary data.</text>
</comment>
<dbReference type="Proteomes" id="UP000616608">
    <property type="component" value="Unassembled WGS sequence"/>
</dbReference>
<gene>
    <name evidence="1" type="ORF">GCM10007425_06650</name>
</gene>
<reference evidence="1" key="1">
    <citation type="journal article" date="2014" name="Int. J. Syst. Evol. Microbiol.">
        <title>Complete genome sequence of Corynebacterium casei LMG S-19264T (=DSM 44701T), isolated from a smear-ripened cheese.</title>
        <authorList>
            <consortium name="US DOE Joint Genome Institute (JGI-PGF)"/>
            <person name="Walter F."/>
            <person name="Albersmeier A."/>
            <person name="Kalinowski J."/>
            <person name="Ruckert C."/>
        </authorList>
    </citation>
    <scope>NUCLEOTIDE SEQUENCE</scope>
    <source>
        <strain evidence="1">CGMCC 1.15760</strain>
    </source>
</reference>
<reference evidence="1" key="2">
    <citation type="submission" date="2020-09" db="EMBL/GenBank/DDBJ databases">
        <authorList>
            <person name="Sun Q."/>
            <person name="Zhou Y."/>
        </authorList>
    </citation>
    <scope>NUCLEOTIDE SEQUENCE</scope>
    <source>
        <strain evidence="1">CGMCC 1.15760</strain>
    </source>
</reference>
<evidence type="ECO:0000313" key="2">
    <source>
        <dbReference type="Proteomes" id="UP000616608"/>
    </source>
</evidence>
<evidence type="ECO:0000313" key="1">
    <source>
        <dbReference type="EMBL" id="GGG15046.1"/>
    </source>
</evidence>
<sequence>MICILLVIVGVGIVKLRQPVQKSQDNPSSSSYPTSQTVTFEVEGQTEQITLQAVESDSGRLVLYIDTSRYEALQKDEMLVITPITTISDVRPVRMTVTYENEQAMAVIKKYTEQATVNFDTITPIQNVSFNQYEGLEVIATDRDTKLTDHIIVIPRKDHGSYRITIELTAHTSEGHGARLLQMAKTITIVK</sequence>
<name>A0A917FZA1_9BACI</name>
<accession>A0A917FZA1</accession>
<keyword evidence="2" id="KW-1185">Reference proteome</keyword>